<evidence type="ECO:0008006" key="8">
    <source>
        <dbReference type="Google" id="ProtNLM"/>
    </source>
</evidence>
<dbReference type="PATRIC" id="fig|1125779.3.peg.1190"/>
<dbReference type="eggNOG" id="COG2346">
    <property type="taxonomic scope" value="Bacteria"/>
</dbReference>
<protein>
    <recommendedName>
        <fullName evidence="8">Globin</fullName>
    </recommendedName>
</protein>
<dbReference type="InterPro" id="IPR012292">
    <property type="entry name" value="Globin/Proto"/>
</dbReference>
<organism evidence="6 7">
    <name type="scientific">Corynebacterium pyruviciproducens ATCC BAA-1742</name>
    <dbReference type="NCBI Taxonomy" id="1125779"/>
    <lineage>
        <taxon>Bacteria</taxon>
        <taxon>Bacillati</taxon>
        <taxon>Actinomycetota</taxon>
        <taxon>Actinomycetes</taxon>
        <taxon>Mycobacteriales</taxon>
        <taxon>Corynebacteriaceae</taxon>
        <taxon>Corynebacterium</taxon>
    </lineage>
</organism>
<dbReference type="STRING" id="1125779.HMPREF1219_01208"/>
<accession>S2Z535</accession>
<sequence>MYPEEDMSGAQERLTWFLIQYFGGPQLFNQNRGAPMLRRRHMPYAVSEEAEQHWLSCMRDALDAAETPENVRPQMEAYFTRAAAAMRNQ</sequence>
<comment type="similarity">
    <text evidence="5">Belongs to the truncated hemoglobin family. Group II subfamily.</text>
</comment>
<dbReference type="EMBL" id="ATBY01000013">
    <property type="protein sequence ID" value="EPD69340.1"/>
    <property type="molecule type" value="Genomic_DNA"/>
</dbReference>
<dbReference type="PANTHER" id="PTHR47366:SF1">
    <property type="entry name" value="TWO-ON-TWO HEMOGLOBIN-3"/>
    <property type="match status" value="1"/>
</dbReference>
<keyword evidence="1" id="KW-0813">Transport</keyword>
<dbReference type="GO" id="GO:0005344">
    <property type="term" value="F:oxygen carrier activity"/>
    <property type="evidence" value="ECO:0007669"/>
    <property type="project" value="InterPro"/>
</dbReference>
<reference evidence="6 7" key="1">
    <citation type="submission" date="2013-05" db="EMBL/GenBank/DDBJ databases">
        <title>The Genome Sequence of Corynebacterium pyruviciproducens 1773O (ATCC BAA-1742).</title>
        <authorList>
            <consortium name="The Broad Institute Genomics Platform"/>
            <person name="Earl A."/>
            <person name="Ward D."/>
            <person name="Feldgarden M."/>
            <person name="Gevers D."/>
            <person name="Tong J."/>
            <person name="Walker B."/>
            <person name="Young S."/>
            <person name="Zeng Q."/>
            <person name="Gargeya S."/>
            <person name="Fitzgerald M."/>
            <person name="Haas B."/>
            <person name="Abouelleil A."/>
            <person name="Allen A.W."/>
            <person name="Alvarado L."/>
            <person name="Arachchi H.M."/>
            <person name="Berlin A.M."/>
            <person name="Chapman S.B."/>
            <person name="Gainer-Dewar J."/>
            <person name="Goldberg J."/>
            <person name="Griggs A."/>
            <person name="Gujja S."/>
            <person name="Hansen M."/>
            <person name="Howarth C."/>
            <person name="Imamovic A."/>
            <person name="Ireland A."/>
            <person name="Larimer J."/>
            <person name="McCowan C."/>
            <person name="Murphy C."/>
            <person name="Pearson M."/>
            <person name="Poon T.W."/>
            <person name="Priest M."/>
            <person name="Roberts A."/>
            <person name="Saif S."/>
            <person name="Shea T."/>
            <person name="Sisk P."/>
            <person name="Sykes S."/>
            <person name="Wortman J."/>
            <person name="Nusbaum C."/>
            <person name="Birren B."/>
        </authorList>
    </citation>
    <scope>NUCLEOTIDE SEQUENCE [LARGE SCALE GENOMIC DNA]</scope>
    <source>
        <strain evidence="6 7">ATCC BAA-1742</strain>
    </source>
</reference>
<keyword evidence="4" id="KW-0408">Iron</keyword>
<dbReference type="Gene3D" id="1.10.490.10">
    <property type="entry name" value="Globins"/>
    <property type="match status" value="1"/>
</dbReference>
<keyword evidence="7" id="KW-1185">Reference proteome</keyword>
<dbReference type="GO" id="GO:0046872">
    <property type="term" value="F:metal ion binding"/>
    <property type="evidence" value="ECO:0007669"/>
    <property type="project" value="UniProtKB-KW"/>
</dbReference>
<evidence type="ECO:0000256" key="3">
    <source>
        <dbReference type="ARBA" id="ARBA00022723"/>
    </source>
</evidence>
<dbReference type="GO" id="GO:0019825">
    <property type="term" value="F:oxygen binding"/>
    <property type="evidence" value="ECO:0007669"/>
    <property type="project" value="InterPro"/>
</dbReference>
<dbReference type="Pfam" id="PF01152">
    <property type="entry name" value="Bac_globin"/>
    <property type="match status" value="1"/>
</dbReference>
<evidence type="ECO:0000256" key="5">
    <source>
        <dbReference type="ARBA" id="ARBA00034496"/>
    </source>
</evidence>
<dbReference type="InterPro" id="IPR009050">
    <property type="entry name" value="Globin-like_sf"/>
</dbReference>
<dbReference type="InterPro" id="IPR044203">
    <property type="entry name" value="GlbO/GLB3-like"/>
</dbReference>
<keyword evidence="3" id="KW-0479">Metal-binding</keyword>
<proteinExistence type="inferred from homology"/>
<gene>
    <name evidence="6" type="ORF">HMPREF1219_01208</name>
</gene>
<dbReference type="Proteomes" id="UP000014408">
    <property type="component" value="Unassembled WGS sequence"/>
</dbReference>
<evidence type="ECO:0000256" key="4">
    <source>
        <dbReference type="ARBA" id="ARBA00023004"/>
    </source>
</evidence>
<dbReference type="GO" id="GO:0020037">
    <property type="term" value="F:heme binding"/>
    <property type="evidence" value="ECO:0007669"/>
    <property type="project" value="InterPro"/>
</dbReference>
<dbReference type="HOGENOM" id="CLU_103526_3_1_11"/>
<evidence type="ECO:0000256" key="1">
    <source>
        <dbReference type="ARBA" id="ARBA00022448"/>
    </source>
</evidence>
<dbReference type="SUPFAM" id="SSF46458">
    <property type="entry name" value="Globin-like"/>
    <property type="match status" value="1"/>
</dbReference>
<keyword evidence="2" id="KW-0349">Heme</keyword>
<evidence type="ECO:0000313" key="7">
    <source>
        <dbReference type="Proteomes" id="UP000014408"/>
    </source>
</evidence>
<dbReference type="AlphaFoldDB" id="S2Z535"/>
<dbReference type="PANTHER" id="PTHR47366">
    <property type="entry name" value="TWO-ON-TWO HEMOGLOBIN-3"/>
    <property type="match status" value="1"/>
</dbReference>
<dbReference type="InterPro" id="IPR001486">
    <property type="entry name" value="Hemoglobin_trunc"/>
</dbReference>
<evidence type="ECO:0000313" key="6">
    <source>
        <dbReference type="EMBL" id="EPD69340.1"/>
    </source>
</evidence>
<comment type="caution">
    <text evidence="6">The sequence shown here is derived from an EMBL/GenBank/DDBJ whole genome shotgun (WGS) entry which is preliminary data.</text>
</comment>
<evidence type="ECO:0000256" key="2">
    <source>
        <dbReference type="ARBA" id="ARBA00022617"/>
    </source>
</evidence>
<name>S2Z535_9CORY</name>